<dbReference type="AlphaFoldDB" id="A0A336MWQ4"/>
<dbReference type="PANTHER" id="PTHR14024">
    <property type="entry name" value="PERILIPIN"/>
    <property type="match status" value="1"/>
</dbReference>
<protein>
    <submittedName>
        <fullName evidence="5">CSON006568 protein</fullName>
    </submittedName>
</protein>
<dbReference type="Pfam" id="PF03036">
    <property type="entry name" value="Perilipin"/>
    <property type="match status" value="1"/>
</dbReference>
<dbReference type="VEuPathDB" id="VectorBase:CSON006568"/>
<comment type="subcellular location">
    <subcellularLocation>
        <location evidence="1">Lipid droplet</location>
    </subcellularLocation>
</comment>
<evidence type="ECO:0000313" key="5">
    <source>
        <dbReference type="EMBL" id="SSX33519.1"/>
    </source>
</evidence>
<keyword evidence="3" id="KW-0551">Lipid droplet</keyword>
<evidence type="ECO:0000256" key="3">
    <source>
        <dbReference type="ARBA" id="ARBA00022677"/>
    </source>
</evidence>
<dbReference type="GO" id="GO:0005829">
    <property type="term" value="C:cytosol"/>
    <property type="evidence" value="ECO:0007669"/>
    <property type="project" value="TreeGrafter"/>
</dbReference>
<evidence type="ECO:0000256" key="4">
    <source>
        <dbReference type="SAM" id="MobiDB-lite"/>
    </source>
</evidence>
<organism evidence="5">
    <name type="scientific">Culicoides sonorensis</name>
    <name type="common">Biting midge</name>
    <dbReference type="NCBI Taxonomy" id="179676"/>
    <lineage>
        <taxon>Eukaryota</taxon>
        <taxon>Metazoa</taxon>
        <taxon>Ecdysozoa</taxon>
        <taxon>Arthropoda</taxon>
        <taxon>Hexapoda</taxon>
        <taxon>Insecta</taxon>
        <taxon>Pterygota</taxon>
        <taxon>Neoptera</taxon>
        <taxon>Endopterygota</taxon>
        <taxon>Diptera</taxon>
        <taxon>Nematocera</taxon>
        <taxon>Chironomoidea</taxon>
        <taxon>Ceratopogonidae</taxon>
        <taxon>Ceratopogoninae</taxon>
        <taxon>Culicoides</taxon>
        <taxon>Monoculicoides</taxon>
    </lineage>
</organism>
<proteinExistence type="inferred from homology"/>
<dbReference type="GO" id="GO:0005811">
    <property type="term" value="C:lipid droplet"/>
    <property type="evidence" value="ECO:0007669"/>
    <property type="project" value="UniProtKB-SubCell"/>
</dbReference>
<name>A0A336MWQ4_CULSO</name>
<accession>A0A336MWQ4</accession>
<feature type="region of interest" description="Disordered" evidence="4">
    <location>
        <begin position="1"/>
        <end position="32"/>
    </location>
</feature>
<gene>
    <name evidence="5" type="primary">CSON006568</name>
</gene>
<reference evidence="5" key="1">
    <citation type="submission" date="2018-07" db="EMBL/GenBank/DDBJ databases">
        <authorList>
            <person name="Quirk P.G."/>
            <person name="Krulwich T.A."/>
        </authorList>
    </citation>
    <scope>NUCLEOTIDE SEQUENCE</scope>
</reference>
<dbReference type="EMBL" id="UFQT01002464">
    <property type="protein sequence ID" value="SSX33519.1"/>
    <property type="molecule type" value="Genomic_DNA"/>
</dbReference>
<sequence length="234" mass="25879">MSQETHQHQSSGSGGQKQSRNKKSSDKKDKEQQLMHLKVVDRVLKWPVVGTAWNEGNHVYDKIKGLNLIFTKTFELAEMSCHTMVKLSMPLIHVFDTPITVVDNVLDKGLSKLEATAPIVTVPTTEFINTTREMMMVVVQKPLDCATSLLLFSKDKANTILTTSCGTWAVTKIDNFSAGAEKLIDRFCKLSGEGEDLKSSVKTPADKDPVMHVVETVGSLFGIVSRRVLVKFVG</sequence>
<dbReference type="GO" id="GO:0019915">
    <property type="term" value="P:lipid storage"/>
    <property type="evidence" value="ECO:0007669"/>
    <property type="project" value="TreeGrafter"/>
</dbReference>
<dbReference type="OMA" id="YLWDKST"/>
<dbReference type="PANTHER" id="PTHR14024:SF53">
    <property type="entry name" value="LIPID STORAGE DROPLETS SURFACE-BINDING PROTEIN 2"/>
    <property type="match status" value="1"/>
</dbReference>
<feature type="compositionally biased region" description="Basic and acidic residues" evidence="4">
    <location>
        <begin position="23"/>
        <end position="32"/>
    </location>
</feature>
<evidence type="ECO:0000256" key="2">
    <source>
        <dbReference type="ARBA" id="ARBA00006311"/>
    </source>
</evidence>
<comment type="similarity">
    <text evidence="2">Belongs to the perilipin family.</text>
</comment>
<evidence type="ECO:0000256" key="1">
    <source>
        <dbReference type="ARBA" id="ARBA00004502"/>
    </source>
</evidence>
<dbReference type="InterPro" id="IPR004279">
    <property type="entry name" value="Perilipin"/>
</dbReference>
<dbReference type="GO" id="GO:0010890">
    <property type="term" value="P:positive regulation of triglyceride storage"/>
    <property type="evidence" value="ECO:0007669"/>
    <property type="project" value="TreeGrafter"/>
</dbReference>